<accession>A0A178XHH0</accession>
<dbReference type="OrthoDB" id="9787738at2"/>
<dbReference type="Proteomes" id="UP000078507">
    <property type="component" value="Unassembled WGS sequence"/>
</dbReference>
<protein>
    <submittedName>
        <fullName evidence="2">SAM-dependent methyltransferase</fullName>
    </submittedName>
</protein>
<dbReference type="InterPro" id="IPR029063">
    <property type="entry name" value="SAM-dependent_MTases_sf"/>
</dbReference>
<dbReference type="Gene3D" id="3.40.50.150">
    <property type="entry name" value="Vaccinia Virus protein VP39"/>
    <property type="match status" value="1"/>
</dbReference>
<evidence type="ECO:0000259" key="1">
    <source>
        <dbReference type="Pfam" id="PF08241"/>
    </source>
</evidence>
<keyword evidence="3" id="KW-1185">Reference proteome</keyword>
<dbReference type="RefSeq" id="WP_066879283.1">
    <property type="nucleotide sequence ID" value="NZ_LNQB01000102.1"/>
</dbReference>
<feature type="domain" description="Methyltransferase type 11" evidence="1">
    <location>
        <begin position="45"/>
        <end position="142"/>
    </location>
</feature>
<evidence type="ECO:0000313" key="2">
    <source>
        <dbReference type="EMBL" id="OAP34162.1"/>
    </source>
</evidence>
<dbReference type="STRING" id="36856.ATB98_22795"/>
<sequence>MAEKDKLFAGAIPEIYQRLMVPLIFEPYAADLAERVARLKPLDVLEVAAGTGVVTRALAARLDVEAQLVVTDLNQPMLDVAHASLADDDRIVWQQADAQALPFDDESFDAVVCQFGVMFFPDRVAAYREVARVLKPGGRFLFNVWDRIEANELTQAVVEALEARFPENPPGFMRRVPHGYADPERIRADLAAAGFRDIAIEALEKRNGAATALDAATAFCQGTPVRSEIEEREAADLMEATAAAAEALKERFGSGMIEKRISAFVVEAVR</sequence>
<dbReference type="AlphaFoldDB" id="A0A178XHH0"/>
<keyword evidence="2" id="KW-0489">Methyltransferase</keyword>
<dbReference type="Pfam" id="PF08241">
    <property type="entry name" value="Methyltransf_11"/>
    <property type="match status" value="1"/>
</dbReference>
<organism evidence="2 3">
    <name type="scientific">Sinorhizobium saheli</name>
    <dbReference type="NCBI Taxonomy" id="36856"/>
    <lineage>
        <taxon>Bacteria</taxon>
        <taxon>Pseudomonadati</taxon>
        <taxon>Pseudomonadota</taxon>
        <taxon>Alphaproteobacteria</taxon>
        <taxon>Hyphomicrobiales</taxon>
        <taxon>Rhizobiaceae</taxon>
        <taxon>Sinorhizobium/Ensifer group</taxon>
        <taxon>Sinorhizobium</taxon>
    </lineage>
</organism>
<dbReference type="PANTHER" id="PTHR43591">
    <property type="entry name" value="METHYLTRANSFERASE"/>
    <property type="match status" value="1"/>
</dbReference>
<reference evidence="2 3" key="1">
    <citation type="submission" date="2015-11" db="EMBL/GenBank/DDBJ databases">
        <title>Ensifer anhuiense sp. nov., an effective nitrogen fixation bacterium with Glycine soja.</title>
        <authorList>
            <person name="Yan H."/>
            <person name="Chen W."/>
        </authorList>
    </citation>
    <scope>NUCLEOTIDE SEQUENCE [LARGE SCALE GENOMIC DNA]</scope>
    <source>
        <strain evidence="2 3">LMG 7837</strain>
    </source>
</reference>
<dbReference type="SUPFAM" id="SSF53335">
    <property type="entry name" value="S-adenosyl-L-methionine-dependent methyltransferases"/>
    <property type="match status" value="1"/>
</dbReference>
<dbReference type="EMBL" id="LNQB01000102">
    <property type="protein sequence ID" value="OAP34162.1"/>
    <property type="molecule type" value="Genomic_DNA"/>
</dbReference>
<gene>
    <name evidence="2" type="ORF">ATB98_22795</name>
</gene>
<dbReference type="GO" id="GO:0032259">
    <property type="term" value="P:methylation"/>
    <property type="evidence" value="ECO:0007669"/>
    <property type="project" value="UniProtKB-KW"/>
</dbReference>
<dbReference type="GO" id="GO:0008757">
    <property type="term" value="F:S-adenosylmethionine-dependent methyltransferase activity"/>
    <property type="evidence" value="ECO:0007669"/>
    <property type="project" value="InterPro"/>
</dbReference>
<evidence type="ECO:0000313" key="3">
    <source>
        <dbReference type="Proteomes" id="UP000078507"/>
    </source>
</evidence>
<dbReference type="PANTHER" id="PTHR43591:SF24">
    <property type="entry name" value="2-METHOXY-6-POLYPRENYL-1,4-BENZOQUINOL METHYLASE, MITOCHONDRIAL"/>
    <property type="match status" value="1"/>
</dbReference>
<name>A0A178XHH0_SINSA</name>
<dbReference type="CDD" id="cd02440">
    <property type="entry name" value="AdoMet_MTases"/>
    <property type="match status" value="1"/>
</dbReference>
<keyword evidence="2" id="KW-0808">Transferase</keyword>
<comment type="caution">
    <text evidence="2">The sequence shown here is derived from an EMBL/GenBank/DDBJ whole genome shotgun (WGS) entry which is preliminary data.</text>
</comment>
<proteinExistence type="predicted"/>
<dbReference type="InterPro" id="IPR013216">
    <property type="entry name" value="Methyltransf_11"/>
</dbReference>